<dbReference type="STRING" id="252246.SAMN05421799_11445"/>
<gene>
    <name evidence="2" type="ORF">SAMN05421799_11445</name>
</gene>
<organism evidence="2 3">
    <name type="scientific">Alicyclobacillus vulcanalis</name>
    <dbReference type="NCBI Taxonomy" id="252246"/>
    <lineage>
        <taxon>Bacteria</taxon>
        <taxon>Bacillati</taxon>
        <taxon>Bacillota</taxon>
        <taxon>Bacilli</taxon>
        <taxon>Bacillales</taxon>
        <taxon>Alicyclobacillaceae</taxon>
        <taxon>Alicyclobacillus</taxon>
    </lineage>
</organism>
<dbReference type="AlphaFoldDB" id="A0A1N7PKV4"/>
<evidence type="ECO:0000313" key="2">
    <source>
        <dbReference type="EMBL" id="SIT11120.1"/>
    </source>
</evidence>
<keyword evidence="3" id="KW-1185">Reference proteome</keyword>
<feature type="compositionally biased region" description="Low complexity" evidence="1">
    <location>
        <begin position="103"/>
        <end position="125"/>
    </location>
</feature>
<evidence type="ECO:0000313" key="3">
    <source>
        <dbReference type="Proteomes" id="UP000186156"/>
    </source>
</evidence>
<protein>
    <submittedName>
        <fullName evidence="2">Uncharacterized protein</fullName>
    </submittedName>
</protein>
<dbReference type="OrthoDB" id="2375727at2"/>
<proteinExistence type="predicted"/>
<dbReference type="Proteomes" id="UP000186156">
    <property type="component" value="Unassembled WGS sequence"/>
</dbReference>
<feature type="region of interest" description="Disordered" evidence="1">
    <location>
        <begin position="96"/>
        <end position="125"/>
    </location>
</feature>
<reference evidence="3" key="1">
    <citation type="submission" date="2017-01" db="EMBL/GenBank/DDBJ databases">
        <authorList>
            <person name="Varghese N."/>
            <person name="Submissions S."/>
        </authorList>
    </citation>
    <scope>NUCLEOTIDE SEQUENCE [LARGE SCALE GENOMIC DNA]</scope>
    <source>
        <strain evidence="3">DSM 16176</strain>
    </source>
</reference>
<sequence length="143" mass="15858">MYEKAVEKITAEMNANEHHPYVQVIGRFLLVHLEQHPEHAKNLLEEEKTILKSLDTMRRYAETQRVGNVAVISDADGFGIVLQYFDCWDGKPFEIPPEPQPPARVAAPTRVTSAKSAQASKKSTAPALTQLSLFDDAEGGEAL</sequence>
<dbReference type="EMBL" id="FTOO01000014">
    <property type="protein sequence ID" value="SIT11120.1"/>
    <property type="molecule type" value="Genomic_DNA"/>
</dbReference>
<evidence type="ECO:0000256" key="1">
    <source>
        <dbReference type="SAM" id="MobiDB-lite"/>
    </source>
</evidence>
<dbReference type="RefSeq" id="WP_076348989.1">
    <property type="nucleotide sequence ID" value="NZ_FTOO01000014.1"/>
</dbReference>
<name>A0A1N7PKV4_9BACL</name>
<accession>A0A1N7PKV4</accession>